<comment type="caution">
    <text evidence="3">The sequence shown here is derived from an EMBL/GenBank/DDBJ whole genome shotgun (WGS) entry which is preliminary data.</text>
</comment>
<proteinExistence type="predicted"/>
<name>A0A4R5DMU5_9BACT</name>
<dbReference type="NCBIfam" id="TIGR04183">
    <property type="entry name" value="Por_Secre_tail"/>
    <property type="match status" value="1"/>
</dbReference>
<dbReference type="Pfam" id="PF03382">
    <property type="entry name" value="DUF285"/>
    <property type="match status" value="1"/>
</dbReference>
<evidence type="ECO:0000256" key="1">
    <source>
        <dbReference type="SAM" id="SignalP"/>
    </source>
</evidence>
<feature type="chain" id="PRO_5021006681" evidence="1">
    <location>
        <begin position="22"/>
        <end position="535"/>
    </location>
</feature>
<dbReference type="InterPro" id="IPR005046">
    <property type="entry name" value="DUF285"/>
</dbReference>
<dbReference type="EMBL" id="SMFL01000004">
    <property type="protein sequence ID" value="TDE15622.1"/>
    <property type="molecule type" value="Genomic_DNA"/>
</dbReference>
<feature type="domain" description="Secretion system C-terminal sorting" evidence="2">
    <location>
        <begin position="469"/>
        <end position="530"/>
    </location>
</feature>
<dbReference type="InterPro" id="IPR011889">
    <property type="entry name" value="Liste_lipo_26"/>
</dbReference>
<keyword evidence="1" id="KW-0732">Signal</keyword>
<gene>
    <name evidence="3" type="ORF">E0F88_14065</name>
</gene>
<dbReference type="InterPro" id="IPR026444">
    <property type="entry name" value="Secre_tail"/>
</dbReference>
<dbReference type="RefSeq" id="WP_131958884.1">
    <property type="nucleotide sequence ID" value="NZ_SMFL01000004.1"/>
</dbReference>
<dbReference type="Gene3D" id="2.60.40.10">
    <property type="entry name" value="Immunoglobulins"/>
    <property type="match status" value="1"/>
</dbReference>
<dbReference type="AlphaFoldDB" id="A0A4R5DMU5"/>
<sequence>MNRFFNLFAILFLATAFHAKAQYITVWKTDNPGASADNQIIIPATGTNYSIAWEEVGNAVNNGTATGSGSYLLTFPFAGIYQVSIIPGSGTFDRINFSNTGDKSKILEVKQWGEIQWSTMAGAYSGCANLTVTAPDIPNLQNVYFMASMFASCLKLTDVPNINQWDVSRVVDMSNMFQSTLFNSAIQDWDVSDVRVMSDMFSRASRFNQPLEKWDVSSVFGMNNMFGAAASFNQPIGSWNVSKVTSMVEMFNGARAFNQPLENWNVSNVTHMSFMLRNSAFNQPIGGWEIRKVTYMTDMLDGSAMDCMNMTQTLQGWAADINTSNNITFGASDRTYGSEGAAALKILRDNKSWNITIGSQVACTALDVSLIRFDAHQEAGKVKLEWATANETDNDYFEIERSENALNWQVVNRIKGAGTVTSAKNYSVTDSDPLGGTSYYRLKYVDLSGIAGYSRIRAINTPGPASHDLYPNPATTSITISGKPEGHLKMYNLSGLEVLQTEIKAEKQQISVGQLPAGTYIIKMDDGWNAKYIKR</sequence>
<keyword evidence="4" id="KW-1185">Reference proteome</keyword>
<dbReference type="NCBIfam" id="TIGR02167">
    <property type="entry name" value="Liste_lipo_26"/>
    <property type="match status" value="2"/>
</dbReference>
<organism evidence="3 4">
    <name type="scientific">Dyadobacter psychrotolerans</name>
    <dbReference type="NCBI Taxonomy" id="2541721"/>
    <lineage>
        <taxon>Bacteria</taxon>
        <taxon>Pseudomonadati</taxon>
        <taxon>Bacteroidota</taxon>
        <taxon>Cytophagia</taxon>
        <taxon>Cytophagales</taxon>
        <taxon>Spirosomataceae</taxon>
        <taxon>Dyadobacter</taxon>
    </lineage>
</organism>
<accession>A0A4R5DMU5</accession>
<feature type="signal peptide" evidence="1">
    <location>
        <begin position="1"/>
        <end position="21"/>
    </location>
</feature>
<evidence type="ECO:0000313" key="3">
    <source>
        <dbReference type="EMBL" id="TDE15622.1"/>
    </source>
</evidence>
<dbReference type="Pfam" id="PF18962">
    <property type="entry name" value="Por_Secre_tail"/>
    <property type="match status" value="1"/>
</dbReference>
<dbReference type="OrthoDB" id="1525027at2"/>
<dbReference type="InterPro" id="IPR013783">
    <property type="entry name" value="Ig-like_fold"/>
</dbReference>
<protein>
    <submittedName>
        <fullName evidence="3">BspA family leucine-rich repeat surface protein</fullName>
    </submittedName>
</protein>
<evidence type="ECO:0000313" key="4">
    <source>
        <dbReference type="Proteomes" id="UP000294850"/>
    </source>
</evidence>
<reference evidence="3 4" key="1">
    <citation type="submission" date="2019-03" db="EMBL/GenBank/DDBJ databases">
        <title>Dyadobacter AR-3-6 sp. nov., isolated from arctic soil.</title>
        <authorList>
            <person name="Chaudhary D.K."/>
        </authorList>
    </citation>
    <scope>NUCLEOTIDE SEQUENCE [LARGE SCALE GENOMIC DNA]</scope>
    <source>
        <strain evidence="3 4">AR-3-6</strain>
    </source>
</reference>
<dbReference type="Proteomes" id="UP000294850">
    <property type="component" value="Unassembled WGS sequence"/>
</dbReference>
<evidence type="ECO:0000259" key="2">
    <source>
        <dbReference type="Pfam" id="PF18962"/>
    </source>
</evidence>